<organism evidence="1">
    <name type="scientific">Arundo donax</name>
    <name type="common">Giant reed</name>
    <name type="synonym">Donax arundinaceus</name>
    <dbReference type="NCBI Taxonomy" id="35708"/>
    <lineage>
        <taxon>Eukaryota</taxon>
        <taxon>Viridiplantae</taxon>
        <taxon>Streptophyta</taxon>
        <taxon>Embryophyta</taxon>
        <taxon>Tracheophyta</taxon>
        <taxon>Spermatophyta</taxon>
        <taxon>Magnoliopsida</taxon>
        <taxon>Liliopsida</taxon>
        <taxon>Poales</taxon>
        <taxon>Poaceae</taxon>
        <taxon>PACMAD clade</taxon>
        <taxon>Arundinoideae</taxon>
        <taxon>Arundineae</taxon>
        <taxon>Arundo</taxon>
    </lineage>
</organism>
<dbReference type="EMBL" id="GBRH01271720">
    <property type="protein sequence ID" value="JAD26175.1"/>
    <property type="molecule type" value="Transcribed_RNA"/>
</dbReference>
<reference evidence="1" key="1">
    <citation type="submission" date="2014-09" db="EMBL/GenBank/DDBJ databases">
        <authorList>
            <person name="Magalhaes I.L.F."/>
            <person name="Oliveira U."/>
            <person name="Santos F.R."/>
            <person name="Vidigal T.H.D.A."/>
            <person name="Brescovit A.D."/>
            <person name="Santos A.J."/>
        </authorList>
    </citation>
    <scope>NUCLEOTIDE SEQUENCE</scope>
    <source>
        <tissue evidence="1">Shoot tissue taken approximately 20 cm above the soil surface</tissue>
    </source>
</reference>
<proteinExistence type="predicted"/>
<name>A0A0A8YM89_ARUDO</name>
<evidence type="ECO:0000313" key="1">
    <source>
        <dbReference type="EMBL" id="JAD26175.1"/>
    </source>
</evidence>
<reference evidence="1" key="2">
    <citation type="journal article" date="2015" name="Data Brief">
        <title>Shoot transcriptome of the giant reed, Arundo donax.</title>
        <authorList>
            <person name="Barrero R.A."/>
            <person name="Guerrero F.D."/>
            <person name="Moolhuijzen P."/>
            <person name="Goolsby J.A."/>
            <person name="Tidwell J."/>
            <person name="Bellgard S.E."/>
            <person name="Bellgard M.I."/>
        </authorList>
    </citation>
    <scope>NUCLEOTIDE SEQUENCE</scope>
    <source>
        <tissue evidence="1">Shoot tissue taken approximately 20 cm above the soil surface</tissue>
    </source>
</reference>
<accession>A0A0A8YM89</accession>
<protein>
    <submittedName>
        <fullName evidence="1">Uncharacterized protein</fullName>
    </submittedName>
</protein>
<dbReference type="AlphaFoldDB" id="A0A0A8YM89"/>
<sequence length="44" mass="5321">MKLASCQNTKSKYNHTRFNYELFKHLNLRRLSKDGTKQALYMQN</sequence>